<proteinExistence type="predicted"/>
<name>A0A062V3H2_9EURY</name>
<comment type="caution">
    <text evidence="1">The sequence shown here is derived from an EMBL/GenBank/DDBJ whole genome shotgun (WGS) entry which is preliminary data.</text>
</comment>
<dbReference type="Proteomes" id="UP000027153">
    <property type="component" value="Unassembled WGS sequence"/>
</dbReference>
<accession>A0A062V3H2</accession>
<evidence type="ECO:0000313" key="1">
    <source>
        <dbReference type="EMBL" id="KCZ73636.1"/>
    </source>
</evidence>
<dbReference type="AlphaFoldDB" id="A0A062V3H2"/>
<reference evidence="1 2" key="1">
    <citation type="journal article" date="2013" name="Nature">
        <title>Anaerobic oxidation of methane coupled to nitrate reduction in a novel archaeal lineage.</title>
        <authorList>
            <person name="Haroon M.F."/>
            <person name="Hu S."/>
            <person name="Shi Y."/>
            <person name="Imelfort M."/>
            <person name="Keller J."/>
            <person name="Hugenholtz P."/>
            <person name="Yuan Z."/>
            <person name="Tyson G.W."/>
        </authorList>
    </citation>
    <scope>NUCLEOTIDE SEQUENCE [LARGE SCALE GENOMIC DNA]</scope>
    <source>
        <strain evidence="1 2">ANME-2d</strain>
    </source>
</reference>
<organism evidence="1 2">
    <name type="scientific">Candidatus Methanoperedens nitratireducens</name>
    <dbReference type="NCBI Taxonomy" id="1392998"/>
    <lineage>
        <taxon>Archaea</taxon>
        <taxon>Methanobacteriati</taxon>
        <taxon>Methanobacteriota</taxon>
        <taxon>Stenosarchaea group</taxon>
        <taxon>Methanomicrobia</taxon>
        <taxon>Methanosarcinales</taxon>
        <taxon>ANME-2 cluster</taxon>
        <taxon>Candidatus Methanoperedentaceae</taxon>
        <taxon>Candidatus Methanoperedens</taxon>
    </lineage>
</organism>
<evidence type="ECO:0000313" key="2">
    <source>
        <dbReference type="Proteomes" id="UP000027153"/>
    </source>
</evidence>
<protein>
    <submittedName>
        <fullName evidence="1">Uncharacterized protein</fullName>
    </submittedName>
</protein>
<gene>
    <name evidence="1" type="ORF">ANME2D_00708</name>
</gene>
<keyword evidence="2" id="KW-1185">Reference proteome</keyword>
<dbReference type="EMBL" id="JMIY01000001">
    <property type="protein sequence ID" value="KCZ73636.1"/>
    <property type="molecule type" value="Genomic_DNA"/>
</dbReference>
<sequence>MATSKKVIKMCEKNKTDKASAEQEICVSIRLPRKYHVFLRNYTTMTGESAEDIAASAMKSYLEMCSSNLGVISREIPWRLENQKTE</sequence>